<dbReference type="Pfam" id="PF00293">
    <property type="entry name" value="NUDIX"/>
    <property type="match status" value="1"/>
</dbReference>
<name>A0A852T3R4_9MICO</name>
<organism evidence="8 9">
    <name type="scientific">Leifsonia soli</name>
    <dbReference type="NCBI Taxonomy" id="582665"/>
    <lineage>
        <taxon>Bacteria</taxon>
        <taxon>Bacillati</taxon>
        <taxon>Actinomycetota</taxon>
        <taxon>Actinomycetes</taxon>
        <taxon>Micrococcales</taxon>
        <taxon>Microbacteriaceae</taxon>
        <taxon>Leifsonia</taxon>
    </lineage>
</organism>
<feature type="binding site" evidence="4">
    <location>
        <position position="179"/>
    </location>
    <ligand>
        <name>Mg(2+)</name>
        <dbReference type="ChEBI" id="CHEBI:18420"/>
        <label>1</label>
    </ligand>
</feature>
<feature type="binding site" evidence="4">
    <location>
        <position position="131"/>
    </location>
    <ligand>
        <name>Mg(2+)</name>
        <dbReference type="ChEBI" id="CHEBI:18420"/>
        <label>1</label>
    </ligand>
</feature>
<evidence type="ECO:0000256" key="4">
    <source>
        <dbReference type="PIRSR" id="PIRSR604385-2"/>
    </source>
</evidence>
<dbReference type="CDD" id="cd24157">
    <property type="entry name" value="NUDIX_GDPMK"/>
    <property type="match status" value="1"/>
</dbReference>
<dbReference type="GO" id="GO:0016818">
    <property type="term" value="F:hydrolase activity, acting on acid anhydrides, in phosphorus-containing anhydrides"/>
    <property type="evidence" value="ECO:0007669"/>
    <property type="project" value="InterPro"/>
</dbReference>
<protein>
    <submittedName>
        <fullName evidence="8">Nudix-type nucleoside diphosphatase (YffH/AdpP family)</fullName>
    </submittedName>
</protein>
<dbReference type="InterPro" id="IPR015797">
    <property type="entry name" value="NUDIX_hydrolase-like_dom_sf"/>
</dbReference>
<comment type="caution">
    <text evidence="8">The sequence shown here is derived from an EMBL/GenBank/DDBJ whole genome shotgun (WGS) entry which is preliminary data.</text>
</comment>
<dbReference type="NCBIfam" id="TIGR00052">
    <property type="entry name" value="nudix-type nucleoside diphosphatase, YffH/AdpP family"/>
    <property type="match status" value="1"/>
</dbReference>
<feature type="region of interest" description="Disordered" evidence="6">
    <location>
        <begin position="1"/>
        <end position="27"/>
    </location>
</feature>
<evidence type="ECO:0000256" key="5">
    <source>
        <dbReference type="PIRSR" id="PIRSR604385-3"/>
    </source>
</evidence>
<evidence type="ECO:0000256" key="3">
    <source>
        <dbReference type="ARBA" id="ARBA00022801"/>
    </source>
</evidence>
<feature type="short sequence motif" description="Nudix box" evidence="5">
    <location>
        <begin position="113"/>
        <end position="134"/>
    </location>
</feature>
<feature type="binding site" evidence="4">
    <location>
        <position position="112"/>
    </location>
    <ligand>
        <name>Mg(2+)</name>
        <dbReference type="ChEBI" id="CHEBI:18420"/>
        <label>1</label>
    </ligand>
</feature>
<evidence type="ECO:0000256" key="6">
    <source>
        <dbReference type="SAM" id="MobiDB-lite"/>
    </source>
</evidence>
<proteinExistence type="predicted"/>
<keyword evidence="4" id="KW-0460">Magnesium</keyword>
<evidence type="ECO:0000313" key="8">
    <source>
        <dbReference type="EMBL" id="NYD75463.1"/>
    </source>
</evidence>
<evidence type="ECO:0000313" key="9">
    <source>
        <dbReference type="Proteomes" id="UP000589620"/>
    </source>
</evidence>
<dbReference type="PANTHER" id="PTHR11839">
    <property type="entry name" value="UDP/ADP-SUGAR PYROPHOSPHATASE"/>
    <property type="match status" value="1"/>
</dbReference>
<dbReference type="EMBL" id="JACCBJ010000001">
    <property type="protein sequence ID" value="NYD75463.1"/>
    <property type="molecule type" value="Genomic_DNA"/>
</dbReference>
<dbReference type="Proteomes" id="UP000589620">
    <property type="component" value="Unassembled WGS sequence"/>
</dbReference>
<dbReference type="SUPFAM" id="SSF55811">
    <property type="entry name" value="Nudix"/>
    <property type="match status" value="1"/>
</dbReference>
<dbReference type="PANTHER" id="PTHR11839:SF18">
    <property type="entry name" value="NUDIX HYDROLASE DOMAIN-CONTAINING PROTEIN"/>
    <property type="match status" value="1"/>
</dbReference>
<gene>
    <name evidence="8" type="ORF">BJ963_002982</name>
</gene>
<evidence type="ECO:0000259" key="7">
    <source>
        <dbReference type="PROSITE" id="PS51462"/>
    </source>
</evidence>
<accession>A0A852T3R4</accession>
<sequence length="218" mass="23899">MSDRRPGHDQPDSRGRTGLHRTGLDLSGNPDVRVRDVEVTSDGWHVLRRTTFDYRGRDGEWTTQARETYDRGNGATVLLYDPIGRTLLLTRQFRFPAYVNGHSDGMLIESAAGLLDGDSPEDAIRREAAEELGVGIGELTHLFDLYMSPGSVTERVHFYAAPYVPADVAGGGGVEEEGEEIEPVVIGYDEALQLVADGRIVDGKTVILLQWAALTLFG</sequence>
<dbReference type="GO" id="GO:0046872">
    <property type="term" value="F:metal ion binding"/>
    <property type="evidence" value="ECO:0007669"/>
    <property type="project" value="UniProtKB-KW"/>
</dbReference>
<dbReference type="Gene3D" id="3.90.79.10">
    <property type="entry name" value="Nucleoside Triphosphate Pyrophosphohydrolase"/>
    <property type="match status" value="1"/>
</dbReference>
<dbReference type="GO" id="GO:0006753">
    <property type="term" value="P:nucleoside phosphate metabolic process"/>
    <property type="evidence" value="ECO:0007669"/>
    <property type="project" value="TreeGrafter"/>
</dbReference>
<dbReference type="InterPro" id="IPR000086">
    <property type="entry name" value="NUDIX_hydrolase_dom"/>
</dbReference>
<evidence type="ECO:0000256" key="1">
    <source>
        <dbReference type="ARBA" id="ARBA00001946"/>
    </source>
</evidence>
<dbReference type="GO" id="GO:0005829">
    <property type="term" value="C:cytosol"/>
    <property type="evidence" value="ECO:0007669"/>
    <property type="project" value="TreeGrafter"/>
</dbReference>
<comment type="cofactor">
    <cofactor evidence="1 4">
        <name>Mg(2+)</name>
        <dbReference type="ChEBI" id="CHEBI:18420"/>
    </cofactor>
</comment>
<dbReference type="AlphaFoldDB" id="A0A852T3R4"/>
<keyword evidence="3" id="KW-0378">Hydrolase</keyword>
<dbReference type="InterPro" id="IPR004385">
    <property type="entry name" value="NDP_pyrophosphatase"/>
</dbReference>
<dbReference type="GO" id="GO:0019693">
    <property type="term" value="P:ribose phosphate metabolic process"/>
    <property type="evidence" value="ECO:0007669"/>
    <property type="project" value="TreeGrafter"/>
</dbReference>
<dbReference type="RefSeq" id="WP_179457373.1">
    <property type="nucleotide sequence ID" value="NZ_BAAAPX010000001.1"/>
</dbReference>
<feature type="domain" description="Nudix hydrolase" evidence="7">
    <location>
        <begin position="70"/>
        <end position="208"/>
    </location>
</feature>
<feature type="compositionally biased region" description="Basic and acidic residues" evidence="6">
    <location>
        <begin position="1"/>
        <end position="15"/>
    </location>
</feature>
<keyword evidence="9" id="KW-1185">Reference proteome</keyword>
<evidence type="ECO:0000256" key="2">
    <source>
        <dbReference type="ARBA" id="ARBA00011738"/>
    </source>
</evidence>
<comment type="subunit">
    <text evidence="2">Homodimer.</text>
</comment>
<dbReference type="PROSITE" id="PS51462">
    <property type="entry name" value="NUDIX"/>
    <property type="match status" value="1"/>
</dbReference>
<keyword evidence="4" id="KW-0479">Metal-binding</keyword>
<reference evidence="8 9" key="1">
    <citation type="submission" date="2020-07" db="EMBL/GenBank/DDBJ databases">
        <title>Sequencing the genomes of 1000 actinobacteria strains.</title>
        <authorList>
            <person name="Klenk H.-P."/>
        </authorList>
    </citation>
    <scope>NUCLEOTIDE SEQUENCE [LARGE SCALE GENOMIC DNA]</scope>
    <source>
        <strain evidence="8 9">DSM 23871</strain>
    </source>
</reference>
<feature type="binding site" evidence="4">
    <location>
        <position position="127"/>
    </location>
    <ligand>
        <name>Mg(2+)</name>
        <dbReference type="ChEBI" id="CHEBI:18420"/>
        <label>1</label>
    </ligand>
</feature>